<accession>A0ABY5DYP5</accession>
<dbReference type="EMBL" id="CP098502">
    <property type="protein sequence ID" value="UTI66655.1"/>
    <property type="molecule type" value="Genomic_DNA"/>
</dbReference>
<dbReference type="Gene3D" id="2.40.320.10">
    <property type="entry name" value="Hypothetical Protein Pfu-838710-001"/>
    <property type="match status" value="1"/>
</dbReference>
<dbReference type="PANTHER" id="PTHR40114">
    <property type="entry name" value="SLR0698 PROTEIN"/>
    <property type="match status" value="1"/>
</dbReference>
<proteinExistence type="predicted"/>
<name>A0ABY5DYP5_9ACTN</name>
<evidence type="ECO:0000259" key="1">
    <source>
        <dbReference type="PROSITE" id="PS51707"/>
    </source>
</evidence>
<evidence type="ECO:0000313" key="3">
    <source>
        <dbReference type="Proteomes" id="UP001056035"/>
    </source>
</evidence>
<dbReference type="InterPro" id="IPR033469">
    <property type="entry name" value="CYTH-like_dom_sf"/>
</dbReference>
<sequence>MEIERKFLVTAAPDDLASAPAKDVRQGYVAIDDAVEVRVREKGGRHVLTIKGGHGLARTEVELDVDAARFAELWPLTEGRRVEKRRHELVLDGGLVLELDVYAGALDGLMTAEVEFADEAASAAFVPPAWLGPELTGDRRYANQTLATDGRP</sequence>
<dbReference type="PIRSF" id="PIRSF016487">
    <property type="entry name" value="CYTH_UCP016487"/>
    <property type="match status" value="1"/>
</dbReference>
<dbReference type="CDD" id="cd07761">
    <property type="entry name" value="CYTH-like_CthTTM-like"/>
    <property type="match status" value="1"/>
</dbReference>
<protein>
    <submittedName>
        <fullName evidence="2">CYTH domain-containing protein</fullName>
    </submittedName>
</protein>
<organism evidence="2 3">
    <name type="scientific">Paraconexibacter antarcticus</name>
    <dbReference type="NCBI Taxonomy" id="2949664"/>
    <lineage>
        <taxon>Bacteria</taxon>
        <taxon>Bacillati</taxon>
        <taxon>Actinomycetota</taxon>
        <taxon>Thermoleophilia</taxon>
        <taxon>Solirubrobacterales</taxon>
        <taxon>Paraconexibacteraceae</taxon>
        <taxon>Paraconexibacter</taxon>
    </lineage>
</organism>
<dbReference type="Proteomes" id="UP001056035">
    <property type="component" value="Chromosome"/>
</dbReference>
<dbReference type="Pfam" id="PF01928">
    <property type="entry name" value="CYTH"/>
    <property type="match status" value="1"/>
</dbReference>
<dbReference type="PANTHER" id="PTHR40114:SF1">
    <property type="entry name" value="SLR0698 PROTEIN"/>
    <property type="match status" value="1"/>
</dbReference>
<keyword evidence="3" id="KW-1185">Reference proteome</keyword>
<dbReference type="SUPFAM" id="SSF55154">
    <property type="entry name" value="CYTH-like phosphatases"/>
    <property type="match status" value="1"/>
</dbReference>
<feature type="domain" description="CYTH" evidence="1">
    <location>
        <begin position="1"/>
        <end position="148"/>
    </location>
</feature>
<evidence type="ECO:0000313" key="2">
    <source>
        <dbReference type="EMBL" id="UTI66655.1"/>
    </source>
</evidence>
<reference evidence="2 3" key="1">
    <citation type="submission" date="2022-06" db="EMBL/GenBank/DDBJ databases">
        <title>Paraconexibacter antarcticus.</title>
        <authorList>
            <person name="Kim C.S."/>
        </authorList>
    </citation>
    <scope>NUCLEOTIDE SEQUENCE [LARGE SCALE GENOMIC DNA]</scope>
    <source>
        <strain evidence="2 3">02-257</strain>
    </source>
</reference>
<dbReference type="InterPro" id="IPR023577">
    <property type="entry name" value="CYTH_domain"/>
</dbReference>
<dbReference type="InterPro" id="IPR012042">
    <property type="entry name" value="NeuTTM/CthTTM-like"/>
</dbReference>
<dbReference type="SMART" id="SM01118">
    <property type="entry name" value="CYTH"/>
    <property type="match status" value="1"/>
</dbReference>
<dbReference type="PROSITE" id="PS51707">
    <property type="entry name" value="CYTH"/>
    <property type="match status" value="1"/>
</dbReference>
<dbReference type="RefSeq" id="WP_254573323.1">
    <property type="nucleotide sequence ID" value="NZ_CP098502.1"/>
</dbReference>
<gene>
    <name evidence="2" type="ORF">NBH00_10705</name>
</gene>